<dbReference type="SUPFAM" id="SSF51905">
    <property type="entry name" value="FAD/NAD(P)-binding domain"/>
    <property type="match status" value="1"/>
</dbReference>
<evidence type="ECO:0000313" key="7">
    <source>
        <dbReference type="Proteomes" id="UP000243723"/>
    </source>
</evidence>
<evidence type="ECO:0000256" key="3">
    <source>
        <dbReference type="ARBA" id="ARBA00022827"/>
    </source>
</evidence>
<feature type="domain" description="FAD/NAD(P)-binding" evidence="5">
    <location>
        <begin position="5"/>
        <end position="292"/>
    </location>
</feature>
<dbReference type="Gene3D" id="3.50.50.100">
    <property type="match status" value="1"/>
</dbReference>
<dbReference type="InterPro" id="IPR036188">
    <property type="entry name" value="FAD/NAD-bd_sf"/>
</dbReference>
<dbReference type="PRINTS" id="PR00411">
    <property type="entry name" value="PNDRDTASEI"/>
</dbReference>
<gene>
    <name evidence="6" type="ORF">B9Z65_1814</name>
</gene>
<keyword evidence="4" id="KW-0560">Oxidoreductase</keyword>
<keyword evidence="7" id="KW-1185">Reference proteome</keyword>
<comment type="caution">
    <text evidence="6">The sequence shown here is derived from an EMBL/GenBank/DDBJ whole genome shotgun (WGS) entry which is preliminary data.</text>
</comment>
<name>A0A2P7YKY0_9PEZI</name>
<comment type="similarity">
    <text evidence="1">Belongs to the FAD-dependent oxidoreductase family.</text>
</comment>
<evidence type="ECO:0000256" key="4">
    <source>
        <dbReference type="ARBA" id="ARBA00023002"/>
    </source>
</evidence>
<dbReference type="Proteomes" id="UP000243723">
    <property type="component" value="Unassembled WGS sequence"/>
</dbReference>
<dbReference type="OrthoDB" id="202203at2759"/>
<proteinExistence type="inferred from homology"/>
<dbReference type="PRINTS" id="PR00368">
    <property type="entry name" value="FADPNR"/>
</dbReference>
<dbReference type="PANTHER" id="PTHR43735">
    <property type="entry name" value="APOPTOSIS-INDUCING FACTOR 1"/>
    <property type="match status" value="1"/>
</dbReference>
<sequence>MPQTQVLIIGGSYTGTGVAHHILKNNSNVKVTLVNTSTHYFFNIASPRVVAKPKEVPLDKVLISIPEHFKQYPSSAFEFVHGTVTSLDISSKTARIDGEREIKYDYVVIASGSTTPSTIGKESIPFKATSSDDLRDRLHDAQDRIAKSKSIIIAGAGPVGVETAGEIAEAYPGTTVTLISSRGQVLPDLKPAAASKASSNLHNLGVKIVLSTKVTSSQLDERTGKWTVSLDNGKVLDADLFISAAGNIANTSFLKSDYLDQEGWVQVDQNLRVQGVKDGSAFALGDVTTFKQRYLLKAQDQIAIVAGNVAASIAKGALKTYNASDKLMVFVPIGSKVGTGQIGGWVAWSFMVAFAKGRDYFVPKAASYISAK</sequence>
<dbReference type="GO" id="GO:0005737">
    <property type="term" value="C:cytoplasm"/>
    <property type="evidence" value="ECO:0007669"/>
    <property type="project" value="TreeGrafter"/>
</dbReference>
<dbReference type="GO" id="GO:0050660">
    <property type="term" value="F:flavin adenine dinucleotide binding"/>
    <property type="evidence" value="ECO:0007669"/>
    <property type="project" value="TreeGrafter"/>
</dbReference>
<accession>A0A2P7YKY0</accession>
<dbReference type="PANTHER" id="PTHR43735:SF3">
    <property type="entry name" value="FERROPTOSIS SUPPRESSOR PROTEIN 1"/>
    <property type="match status" value="1"/>
</dbReference>
<dbReference type="InterPro" id="IPR023753">
    <property type="entry name" value="FAD/NAD-binding_dom"/>
</dbReference>
<dbReference type="GO" id="GO:0004174">
    <property type="term" value="F:electron-transferring-flavoprotein dehydrogenase activity"/>
    <property type="evidence" value="ECO:0007669"/>
    <property type="project" value="TreeGrafter"/>
</dbReference>
<evidence type="ECO:0000256" key="2">
    <source>
        <dbReference type="ARBA" id="ARBA00022630"/>
    </source>
</evidence>
<dbReference type="EMBL" id="NHZQ01000419">
    <property type="protein sequence ID" value="PSK36631.1"/>
    <property type="molecule type" value="Genomic_DNA"/>
</dbReference>
<evidence type="ECO:0000256" key="1">
    <source>
        <dbReference type="ARBA" id="ARBA00006442"/>
    </source>
</evidence>
<evidence type="ECO:0000313" key="6">
    <source>
        <dbReference type="EMBL" id="PSK36631.1"/>
    </source>
</evidence>
<reference evidence="6 7" key="1">
    <citation type="submission" date="2017-05" db="EMBL/GenBank/DDBJ databases">
        <title>Draft genome sequence of Elsinoe australis.</title>
        <authorList>
            <person name="Cheng Q."/>
        </authorList>
    </citation>
    <scope>NUCLEOTIDE SEQUENCE [LARGE SCALE GENOMIC DNA]</scope>
    <source>
        <strain evidence="6 7">NL1</strain>
    </source>
</reference>
<organism evidence="6 7">
    <name type="scientific">Elsinoe australis</name>
    <dbReference type="NCBI Taxonomy" id="40998"/>
    <lineage>
        <taxon>Eukaryota</taxon>
        <taxon>Fungi</taxon>
        <taxon>Dikarya</taxon>
        <taxon>Ascomycota</taxon>
        <taxon>Pezizomycotina</taxon>
        <taxon>Dothideomycetes</taxon>
        <taxon>Dothideomycetidae</taxon>
        <taxon>Myriangiales</taxon>
        <taxon>Elsinoaceae</taxon>
        <taxon>Elsinoe</taxon>
    </lineage>
</organism>
<dbReference type="Pfam" id="PF07992">
    <property type="entry name" value="Pyr_redox_2"/>
    <property type="match status" value="1"/>
</dbReference>
<keyword evidence="2" id="KW-0285">Flavoprotein</keyword>
<keyword evidence="3" id="KW-0274">FAD</keyword>
<protein>
    <submittedName>
        <fullName evidence="6">Apoptosis-inducing factor A</fullName>
    </submittedName>
</protein>
<dbReference type="AlphaFoldDB" id="A0A2P7YKY0"/>
<evidence type="ECO:0000259" key="5">
    <source>
        <dbReference type="Pfam" id="PF07992"/>
    </source>
</evidence>
<dbReference type="STRING" id="40998.A0A2P7YKY0"/>